<proteinExistence type="predicted"/>
<organism evidence="3 4">
    <name type="scientific">Candidatus Egerieisoma faecipullorum</name>
    <dbReference type="NCBI Taxonomy" id="2840963"/>
    <lineage>
        <taxon>Bacteria</taxon>
        <taxon>Bacillati</taxon>
        <taxon>Bacillota</taxon>
        <taxon>Clostridia</taxon>
        <taxon>Eubacteriales</taxon>
        <taxon>Clostridiaceae</taxon>
        <taxon>Clostridiaceae incertae sedis</taxon>
        <taxon>Candidatus Egerieisoma</taxon>
    </lineage>
</organism>
<dbReference type="Pfam" id="PF01909">
    <property type="entry name" value="NTP_transf_2"/>
    <property type="match status" value="1"/>
</dbReference>
<dbReference type="EMBL" id="DVMM01000055">
    <property type="protein sequence ID" value="HIU29185.1"/>
    <property type="molecule type" value="Genomic_DNA"/>
</dbReference>
<dbReference type="AlphaFoldDB" id="A0A9D1I944"/>
<dbReference type="Proteomes" id="UP000824089">
    <property type="component" value="Unassembled WGS sequence"/>
</dbReference>
<reference evidence="3" key="2">
    <citation type="journal article" date="2021" name="PeerJ">
        <title>Extensive microbial diversity within the chicken gut microbiome revealed by metagenomics and culture.</title>
        <authorList>
            <person name="Gilroy R."/>
            <person name="Ravi A."/>
            <person name="Getino M."/>
            <person name="Pursley I."/>
            <person name="Horton D.L."/>
            <person name="Alikhan N.F."/>
            <person name="Baker D."/>
            <person name="Gharbi K."/>
            <person name="Hall N."/>
            <person name="Watson M."/>
            <person name="Adriaenssens E.M."/>
            <person name="Foster-Nyarko E."/>
            <person name="Jarju S."/>
            <person name="Secka A."/>
            <person name="Antonio M."/>
            <person name="Oren A."/>
            <person name="Chaudhuri R.R."/>
            <person name="La Ragione R."/>
            <person name="Hildebrand F."/>
            <person name="Pallen M.J."/>
        </authorList>
    </citation>
    <scope>NUCLEOTIDE SEQUENCE</scope>
    <source>
        <strain evidence="3">CHK195-4489</strain>
    </source>
</reference>
<reference evidence="3" key="1">
    <citation type="submission" date="2020-10" db="EMBL/GenBank/DDBJ databases">
        <authorList>
            <person name="Gilroy R."/>
        </authorList>
    </citation>
    <scope>NUCLEOTIDE SEQUENCE</scope>
    <source>
        <strain evidence="3">CHK195-4489</strain>
    </source>
</reference>
<evidence type="ECO:0000313" key="3">
    <source>
        <dbReference type="EMBL" id="HIU29185.1"/>
    </source>
</evidence>
<dbReference type="Gene3D" id="3.30.460.10">
    <property type="entry name" value="Beta Polymerase, domain 2"/>
    <property type="match status" value="1"/>
</dbReference>
<name>A0A9D1I944_9CLOT</name>
<comment type="caution">
    <text evidence="3">The sequence shown here is derived from an EMBL/GenBank/DDBJ whole genome shotgun (WGS) entry which is preliminary data.</text>
</comment>
<feature type="region of interest" description="Disordered" evidence="1">
    <location>
        <begin position="184"/>
        <end position="204"/>
    </location>
</feature>
<evidence type="ECO:0000313" key="4">
    <source>
        <dbReference type="Proteomes" id="UP000824089"/>
    </source>
</evidence>
<accession>A0A9D1I944</accession>
<evidence type="ECO:0000256" key="1">
    <source>
        <dbReference type="SAM" id="MobiDB-lite"/>
    </source>
</evidence>
<protein>
    <submittedName>
        <fullName evidence="3">Nucleotidyltransferase domain-containing protein</fullName>
    </submittedName>
</protein>
<dbReference type="SUPFAM" id="SSF81301">
    <property type="entry name" value="Nucleotidyltransferase"/>
    <property type="match status" value="1"/>
</dbReference>
<sequence length="217" mass="24295">MCETTLLNQISLEYQKILGRRLVGIYVHGSLAFGCYRRERSDIDFLTVTRDPPAPAEKEALIDALLKLENDWPAKGIEMSVVLKKYCVNFVYPTPFELHFSKMYTERCRQDRKTFCRAMHGTDRDLAAHFTVTRAVGITLCGESAASVFGAVPPRILSGQHSRRPPGIGRRSRGRHCVLPAESLQGARSPGERPDSFKRAGRQVGRRSASAALYLLD</sequence>
<dbReference type="GO" id="GO:0016779">
    <property type="term" value="F:nucleotidyltransferase activity"/>
    <property type="evidence" value="ECO:0007669"/>
    <property type="project" value="InterPro"/>
</dbReference>
<dbReference type="CDD" id="cd05403">
    <property type="entry name" value="NT_KNTase_like"/>
    <property type="match status" value="1"/>
</dbReference>
<gene>
    <name evidence="3" type="ORF">IAD50_02685</name>
</gene>
<dbReference type="InterPro" id="IPR043519">
    <property type="entry name" value="NT_sf"/>
</dbReference>
<feature type="domain" description="Polymerase nucleotidyl transferase" evidence="2">
    <location>
        <begin position="22"/>
        <end position="104"/>
    </location>
</feature>
<dbReference type="InterPro" id="IPR002934">
    <property type="entry name" value="Polymerase_NTP_transf_dom"/>
</dbReference>
<evidence type="ECO:0000259" key="2">
    <source>
        <dbReference type="Pfam" id="PF01909"/>
    </source>
</evidence>